<evidence type="ECO:0000313" key="9">
    <source>
        <dbReference type="Proteomes" id="UP000603453"/>
    </source>
</evidence>
<comment type="caution">
    <text evidence="8">The sequence shown here is derived from an EMBL/GenBank/DDBJ whole genome shotgun (WGS) entry which is preliminary data.</text>
</comment>
<keyword evidence="1" id="KW-0808">Transferase</keyword>
<evidence type="ECO:0000256" key="3">
    <source>
        <dbReference type="ARBA" id="ARBA00022722"/>
    </source>
</evidence>
<name>A0A8H7QF74_9FUNG</name>
<feature type="compositionally biased region" description="Low complexity" evidence="6">
    <location>
        <begin position="398"/>
        <end position="410"/>
    </location>
</feature>
<feature type="compositionally biased region" description="Low complexity" evidence="6">
    <location>
        <begin position="376"/>
        <end position="391"/>
    </location>
</feature>
<dbReference type="PANTHER" id="PTHR37984:SF5">
    <property type="entry name" value="PROTEIN NYNRIN-LIKE"/>
    <property type="match status" value="1"/>
</dbReference>
<proteinExistence type="predicted"/>
<dbReference type="EMBL" id="JAEPRD010000366">
    <property type="protein sequence ID" value="KAG2191699.1"/>
    <property type="molecule type" value="Genomic_DNA"/>
</dbReference>
<feature type="compositionally biased region" description="Acidic residues" evidence="6">
    <location>
        <begin position="851"/>
        <end position="877"/>
    </location>
</feature>
<feature type="region of interest" description="Disordered" evidence="6">
    <location>
        <begin position="367"/>
        <end position="489"/>
    </location>
</feature>
<dbReference type="GO" id="GO:0004190">
    <property type="term" value="F:aspartic-type endopeptidase activity"/>
    <property type="evidence" value="ECO:0007669"/>
    <property type="project" value="InterPro"/>
</dbReference>
<dbReference type="CDD" id="cd01647">
    <property type="entry name" value="RT_LTR"/>
    <property type="match status" value="1"/>
</dbReference>
<reference evidence="8" key="1">
    <citation type="submission" date="2020-12" db="EMBL/GenBank/DDBJ databases">
        <title>Metabolic potential, ecology and presence of endohyphal bacteria is reflected in genomic diversity of Mucoromycotina.</title>
        <authorList>
            <person name="Muszewska A."/>
            <person name="Okrasinska A."/>
            <person name="Steczkiewicz K."/>
            <person name="Drgas O."/>
            <person name="Orlowska M."/>
            <person name="Perlinska-Lenart U."/>
            <person name="Aleksandrzak-Piekarczyk T."/>
            <person name="Szatraj K."/>
            <person name="Zielenkiewicz U."/>
            <person name="Pilsyk S."/>
            <person name="Malc E."/>
            <person name="Mieczkowski P."/>
            <person name="Kruszewska J.S."/>
            <person name="Biernat P."/>
            <person name="Pawlowska J."/>
        </authorList>
    </citation>
    <scope>NUCLEOTIDE SEQUENCE</scope>
    <source>
        <strain evidence="8">WA0000017839</strain>
    </source>
</reference>
<dbReference type="SUPFAM" id="SSF56672">
    <property type="entry name" value="DNA/RNA polymerases"/>
    <property type="match status" value="1"/>
</dbReference>
<feature type="compositionally biased region" description="Basic and acidic residues" evidence="6">
    <location>
        <begin position="517"/>
        <end position="535"/>
    </location>
</feature>
<feature type="domain" description="Reverse transcriptase" evidence="7">
    <location>
        <begin position="1124"/>
        <end position="1305"/>
    </location>
</feature>
<dbReference type="InterPro" id="IPR043502">
    <property type="entry name" value="DNA/RNA_pol_sf"/>
</dbReference>
<dbReference type="GO" id="GO:0016779">
    <property type="term" value="F:nucleotidyltransferase activity"/>
    <property type="evidence" value="ECO:0007669"/>
    <property type="project" value="UniProtKB-KW"/>
</dbReference>
<evidence type="ECO:0000256" key="4">
    <source>
        <dbReference type="ARBA" id="ARBA00022759"/>
    </source>
</evidence>
<dbReference type="Gene3D" id="3.30.70.270">
    <property type="match status" value="2"/>
</dbReference>
<sequence length="1522" mass="174069">MTSTSASLEQTVLDNHSMPTNWSANKPKIIEFYGFEGEDFRYFRSVLETFFSLTGITLDLRRVNILRTQLRRSAGVFFDKYLEKHDLTAGKISYKEAIQFLQEHYITEQIIQNYELAFNEMQQSPGESPQVFLSRLYEAADLADIQEEKLIHSRFRAGLLLALKTFCREQSASSFHQWVKHADGWWNAHAPTSINLVENPFISTPNYSYSSGISHVNKSENEKSVRFLNDRVSTLKNIDGKTHKSNTKAYASEESPTMTALTAKLEALDLHQLIPLIDSNETTHENVKQSMTESWKTDKGLKTFIKNIVQEVVENDVKEDAYNNYSDNKRYHSKKPYRRNSYQKDDYYFDNDAASPAEGYYLSRRQYEQQQDNRPRNNYNNGFNHNRNSYNQSGRQPSYNSSGSYNYNDNAHQSQSTGKYNFQPYNGYQNSHGPPSNQNAYSYNNNSNPQTYRNKDNSRQNNNYQNGPQSNGQLSEQPFFQKSNQPNNQQLNLLNNDLYAARLSAPPKVNTEPLSKLTEDPKLNKKIIKSSEKAPQKRTYNQKTPQKNNLEPMDTDAYNAPGPSTLLTQPYQPIAPKAPTLTNTAINLPTRENIIYDIDNDGNIVNNIKNNTTKARRKITPLSERISYDITEDILNRKADINVKDLLIVAPSLKKDLVKSVREKTKKARPLPLTLAFAEDDDVDTTAIYTEVYIGQFKIKAILDTGSAKTVMSKKLADILELNIDTPSNSVFTLGNGARQAALGLIYDVPINLGGKLIVPGSIEVLPVCPTQLIIGNNWLKRAKAKLNLEDRVVKIEYKGDKVNVPFIFTKDHDNITNLKFRTTKYSYANQEGTVPDASINIVNPTIGTGESDDSESNISDTSDESDELIPESSDEESAADLYILEDTYGETSNRTKHDIIYMENNPDVSDNYLIKLHSAIYLAPYSKTSFTIKPMNLSISQMEETKFMLFITNEKLHDRDSTWQPASSYLKHYQDVITIYLINNSDSTIELSDQETLGELDVLSVEDIEEMNCYKVRKHTEEDMFHLEEVHNPPQSTIMEYEEKLSSKIDLTNIPATIKKSYIKMMYQFDHIFDWDNDKIGNIDIMEHTIKLKNDAVPKRVRPYRLSPLETESLKKELDKLLNLGIIEKGGYSDWASPIIMLKKKDGTYRIVADFRYLNTQSEVMNYPLSNIDELLDSLNKAYWMSTFDLRSGFFQANISKESQPLTTVVCSLGDFYFKKLPMGIKTSPSVLSQMMEQCFHELINDCIIIYLDDVTCFTNVEDPERHLNDLRKTFTCMNKHGIVLNPAKCNFYQERILFLGYVVTRNSIEPNPDTITKVRDFPIPTTIKQVRSFLGLASYYRRFVPQFAKIARPLHQQLQTTKKIAWTDETTKAFNTLKELLVSEPVLCKPDFTKKFYVVTDASKDGLGAVLTQKDEEGHEHPVVYSSRSLHGAETNYGISKLELLAVVWAVKLYRPYLLGSKFTITIISDHSALNGLVKTKQPTGILARWIEILAEYDFEIKYRPGRVNKSADYLSRLGY</sequence>
<dbReference type="Pfam" id="PF09668">
    <property type="entry name" value="Asp_protease"/>
    <property type="match status" value="1"/>
</dbReference>
<dbReference type="OrthoDB" id="2275032at2759"/>
<dbReference type="SUPFAM" id="SSF50630">
    <property type="entry name" value="Acid proteases"/>
    <property type="match status" value="1"/>
</dbReference>
<accession>A0A8H7QF74</accession>
<gene>
    <name evidence="8" type="ORF">INT47_006019</name>
</gene>
<feature type="region of interest" description="Disordered" evidence="6">
    <location>
        <begin position="505"/>
        <end position="554"/>
    </location>
</feature>
<dbReference type="PROSITE" id="PS50878">
    <property type="entry name" value="RT_POL"/>
    <property type="match status" value="1"/>
</dbReference>
<feature type="compositionally biased region" description="Polar residues" evidence="6">
    <location>
        <begin position="411"/>
        <end position="433"/>
    </location>
</feature>
<evidence type="ECO:0000259" key="7">
    <source>
        <dbReference type="PROSITE" id="PS50878"/>
    </source>
</evidence>
<dbReference type="InterPro" id="IPR019103">
    <property type="entry name" value="Peptidase_aspartic_DDI1-type"/>
</dbReference>
<dbReference type="Gene3D" id="3.10.10.10">
    <property type="entry name" value="HIV Type 1 Reverse Transcriptase, subunit A, domain 1"/>
    <property type="match status" value="1"/>
</dbReference>
<evidence type="ECO:0000256" key="6">
    <source>
        <dbReference type="SAM" id="MobiDB-lite"/>
    </source>
</evidence>
<dbReference type="PANTHER" id="PTHR37984">
    <property type="entry name" value="PROTEIN CBG26694"/>
    <property type="match status" value="1"/>
</dbReference>
<dbReference type="InterPro" id="IPR050951">
    <property type="entry name" value="Retrovirus_Pol_polyprotein"/>
</dbReference>
<dbReference type="InterPro" id="IPR043128">
    <property type="entry name" value="Rev_trsase/Diguanyl_cyclase"/>
</dbReference>
<feature type="compositionally biased region" description="Polar residues" evidence="6">
    <location>
        <begin position="459"/>
        <end position="483"/>
    </location>
</feature>
<dbReference type="Gene3D" id="2.40.70.10">
    <property type="entry name" value="Acid Proteases"/>
    <property type="match status" value="1"/>
</dbReference>
<keyword evidence="5" id="KW-0511">Multifunctional enzyme</keyword>
<evidence type="ECO:0000313" key="8">
    <source>
        <dbReference type="EMBL" id="KAG2191699.1"/>
    </source>
</evidence>
<dbReference type="Pfam" id="PF00078">
    <property type="entry name" value="RVT_1"/>
    <property type="match status" value="1"/>
</dbReference>
<keyword evidence="4" id="KW-0255">Endonuclease</keyword>
<feature type="region of interest" description="Disordered" evidence="6">
    <location>
        <begin position="839"/>
        <end position="877"/>
    </location>
</feature>
<protein>
    <recommendedName>
        <fullName evidence="7">Reverse transcriptase domain-containing protein</fullName>
    </recommendedName>
</protein>
<feature type="region of interest" description="Disordered" evidence="6">
    <location>
        <begin position="326"/>
        <end position="350"/>
    </location>
</feature>
<keyword evidence="3" id="KW-0540">Nuclease</keyword>
<keyword evidence="2" id="KW-0548">Nucleotidyltransferase</keyword>
<dbReference type="CDD" id="cd09274">
    <property type="entry name" value="RNase_HI_RT_Ty3"/>
    <property type="match status" value="1"/>
</dbReference>
<dbReference type="Proteomes" id="UP000603453">
    <property type="component" value="Unassembled WGS sequence"/>
</dbReference>
<dbReference type="InterPro" id="IPR041577">
    <property type="entry name" value="RT_RNaseH_2"/>
</dbReference>
<keyword evidence="9" id="KW-1185">Reference proteome</keyword>
<dbReference type="FunFam" id="3.30.70.270:FF:000020">
    <property type="entry name" value="Transposon Tf2-6 polyprotein-like Protein"/>
    <property type="match status" value="1"/>
</dbReference>
<dbReference type="GO" id="GO:0004519">
    <property type="term" value="F:endonuclease activity"/>
    <property type="evidence" value="ECO:0007669"/>
    <property type="project" value="UniProtKB-KW"/>
</dbReference>
<dbReference type="Pfam" id="PF17919">
    <property type="entry name" value="RT_RNaseH_2"/>
    <property type="match status" value="1"/>
</dbReference>
<keyword evidence="4" id="KW-0378">Hydrolase</keyword>
<evidence type="ECO:0000256" key="1">
    <source>
        <dbReference type="ARBA" id="ARBA00022679"/>
    </source>
</evidence>
<evidence type="ECO:0000256" key="5">
    <source>
        <dbReference type="ARBA" id="ARBA00023268"/>
    </source>
</evidence>
<dbReference type="InterPro" id="IPR021109">
    <property type="entry name" value="Peptidase_aspartic_dom_sf"/>
</dbReference>
<evidence type="ECO:0000256" key="2">
    <source>
        <dbReference type="ARBA" id="ARBA00022695"/>
    </source>
</evidence>
<dbReference type="GO" id="GO:0006508">
    <property type="term" value="P:proteolysis"/>
    <property type="evidence" value="ECO:0007669"/>
    <property type="project" value="InterPro"/>
</dbReference>
<dbReference type="InterPro" id="IPR000477">
    <property type="entry name" value="RT_dom"/>
</dbReference>
<feature type="compositionally biased region" description="Polar residues" evidence="6">
    <location>
        <begin position="538"/>
        <end position="549"/>
    </location>
</feature>
<feature type="compositionally biased region" description="Low complexity" evidence="6">
    <location>
        <begin position="434"/>
        <end position="450"/>
    </location>
</feature>
<organism evidence="8 9">
    <name type="scientific">Mucor saturninus</name>
    <dbReference type="NCBI Taxonomy" id="64648"/>
    <lineage>
        <taxon>Eukaryota</taxon>
        <taxon>Fungi</taxon>
        <taxon>Fungi incertae sedis</taxon>
        <taxon>Mucoromycota</taxon>
        <taxon>Mucoromycotina</taxon>
        <taxon>Mucoromycetes</taxon>
        <taxon>Mucorales</taxon>
        <taxon>Mucorineae</taxon>
        <taxon>Mucoraceae</taxon>
        <taxon>Mucor</taxon>
    </lineage>
</organism>